<name>A0A0A9AL20_ARUDO</name>
<dbReference type="EMBL" id="GBRH01245491">
    <property type="protein sequence ID" value="JAD52404.1"/>
    <property type="molecule type" value="Transcribed_RNA"/>
</dbReference>
<reference evidence="1" key="1">
    <citation type="submission" date="2014-09" db="EMBL/GenBank/DDBJ databases">
        <authorList>
            <person name="Magalhaes I.L.F."/>
            <person name="Oliveira U."/>
            <person name="Santos F.R."/>
            <person name="Vidigal T.H.D.A."/>
            <person name="Brescovit A.D."/>
            <person name="Santos A.J."/>
        </authorList>
    </citation>
    <scope>NUCLEOTIDE SEQUENCE</scope>
    <source>
        <tissue evidence="1">Shoot tissue taken approximately 20 cm above the soil surface</tissue>
    </source>
</reference>
<organism evidence="1">
    <name type="scientific">Arundo donax</name>
    <name type="common">Giant reed</name>
    <name type="synonym">Donax arundinaceus</name>
    <dbReference type="NCBI Taxonomy" id="35708"/>
    <lineage>
        <taxon>Eukaryota</taxon>
        <taxon>Viridiplantae</taxon>
        <taxon>Streptophyta</taxon>
        <taxon>Embryophyta</taxon>
        <taxon>Tracheophyta</taxon>
        <taxon>Spermatophyta</taxon>
        <taxon>Magnoliopsida</taxon>
        <taxon>Liliopsida</taxon>
        <taxon>Poales</taxon>
        <taxon>Poaceae</taxon>
        <taxon>PACMAD clade</taxon>
        <taxon>Arundinoideae</taxon>
        <taxon>Arundineae</taxon>
        <taxon>Arundo</taxon>
    </lineage>
</organism>
<sequence length="32" mass="3918">MDMLTEDRVKHKHTCHCYRNTSKLIKSYVYLC</sequence>
<reference evidence="1" key="2">
    <citation type="journal article" date="2015" name="Data Brief">
        <title>Shoot transcriptome of the giant reed, Arundo donax.</title>
        <authorList>
            <person name="Barrero R.A."/>
            <person name="Guerrero F.D."/>
            <person name="Moolhuijzen P."/>
            <person name="Goolsby J.A."/>
            <person name="Tidwell J."/>
            <person name="Bellgard S.E."/>
            <person name="Bellgard M.I."/>
        </authorList>
    </citation>
    <scope>NUCLEOTIDE SEQUENCE</scope>
    <source>
        <tissue evidence="1">Shoot tissue taken approximately 20 cm above the soil surface</tissue>
    </source>
</reference>
<proteinExistence type="predicted"/>
<evidence type="ECO:0000313" key="1">
    <source>
        <dbReference type="EMBL" id="JAD52404.1"/>
    </source>
</evidence>
<accession>A0A0A9AL20</accession>
<protein>
    <submittedName>
        <fullName evidence="1">Uncharacterized protein</fullName>
    </submittedName>
</protein>
<dbReference type="AlphaFoldDB" id="A0A0A9AL20"/>